<dbReference type="SUPFAM" id="SSF55120">
    <property type="entry name" value="Pseudouridine synthase"/>
    <property type="match status" value="1"/>
</dbReference>
<protein>
    <recommendedName>
        <fullName evidence="1">Pseudouridine synthase RsuA/RluA-like domain-containing protein</fullName>
    </recommendedName>
</protein>
<gene>
    <name evidence="2" type="ORF">A3B13_03290</name>
</gene>
<dbReference type="STRING" id="1798649.A3B13_03290"/>
<dbReference type="PANTHER" id="PTHR21600:SF86">
    <property type="entry name" value="PSEUDOURIDINE SYNTHASE RSUA_RLUA-LIKE DOMAIN-CONTAINING PROTEIN"/>
    <property type="match status" value="1"/>
</dbReference>
<dbReference type="CDD" id="cd02869">
    <property type="entry name" value="PseudoU_synth_RluA_like"/>
    <property type="match status" value="1"/>
</dbReference>
<proteinExistence type="predicted"/>
<reference evidence="2 3" key="1">
    <citation type="journal article" date="2016" name="Nat. Commun.">
        <title>Thousands of microbial genomes shed light on interconnected biogeochemical processes in an aquifer system.</title>
        <authorList>
            <person name="Anantharaman K."/>
            <person name="Brown C.T."/>
            <person name="Hug L.A."/>
            <person name="Sharon I."/>
            <person name="Castelle C.J."/>
            <person name="Probst A.J."/>
            <person name="Thomas B.C."/>
            <person name="Singh A."/>
            <person name="Wilkins M.J."/>
            <person name="Karaoz U."/>
            <person name="Brodie E.L."/>
            <person name="Williams K.H."/>
            <person name="Hubbard S.S."/>
            <person name="Banfield J.F."/>
        </authorList>
    </citation>
    <scope>NUCLEOTIDE SEQUENCE [LARGE SCALE GENOMIC DNA]</scope>
</reference>
<sequence>MDKPKIVYEDENFVGISKPAGMLVHPYRANGKWQMANGEETLSSWLLKKYPGMKTVGDDPEMRPGIVHRLDRETSGIMLAVRNQKYFDYFKSLFKERQIKKTYLALVSGEPKEKHGVIDKPIGIKNGTVKRSIHSGKMAKTAVTEYKVLKTFIFGGVPFSLLEVFPKTGRTHQIRVHLASIGHPIVGDPLYGGKKNAGLAKRLMLHAYSLEFSLPNGSRLRLEAEPGEDLRVFDS</sequence>
<dbReference type="AlphaFoldDB" id="A0A1G2CLI7"/>
<dbReference type="EMBL" id="MHKZ01000001">
    <property type="protein sequence ID" value="OGZ01288.1"/>
    <property type="molecule type" value="Genomic_DNA"/>
</dbReference>
<dbReference type="InterPro" id="IPR020103">
    <property type="entry name" value="PsdUridine_synth_cat_dom_sf"/>
</dbReference>
<evidence type="ECO:0000313" key="2">
    <source>
        <dbReference type="EMBL" id="OGZ01288.1"/>
    </source>
</evidence>
<dbReference type="InterPro" id="IPR006145">
    <property type="entry name" value="PsdUridine_synth_RsuA/RluA"/>
</dbReference>
<dbReference type="GO" id="GO:0003723">
    <property type="term" value="F:RNA binding"/>
    <property type="evidence" value="ECO:0007669"/>
    <property type="project" value="InterPro"/>
</dbReference>
<dbReference type="GO" id="GO:0000455">
    <property type="term" value="P:enzyme-directed rRNA pseudouridine synthesis"/>
    <property type="evidence" value="ECO:0007669"/>
    <property type="project" value="TreeGrafter"/>
</dbReference>
<dbReference type="GO" id="GO:0140098">
    <property type="term" value="F:catalytic activity, acting on RNA"/>
    <property type="evidence" value="ECO:0007669"/>
    <property type="project" value="UniProtKB-ARBA"/>
</dbReference>
<accession>A0A1G2CLI7</accession>
<dbReference type="InterPro" id="IPR050188">
    <property type="entry name" value="RluA_PseudoU_synthase"/>
</dbReference>
<dbReference type="PANTHER" id="PTHR21600">
    <property type="entry name" value="MITOCHONDRIAL RNA PSEUDOURIDINE SYNTHASE"/>
    <property type="match status" value="1"/>
</dbReference>
<dbReference type="InterPro" id="IPR006224">
    <property type="entry name" value="PsdUridine_synth_RluA-like_CS"/>
</dbReference>
<dbReference type="Pfam" id="PF00849">
    <property type="entry name" value="PseudoU_synth_2"/>
    <property type="match status" value="1"/>
</dbReference>
<comment type="caution">
    <text evidence="2">The sequence shown here is derived from an EMBL/GenBank/DDBJ whole genome shotgun (WGS) entry which is preliminary data.</text>
</comment>
<dbReference type="PROSITE" id="PS01129">
    <property type="entry name" value="PSI_RLU"/>
    <property type="match status" value="1"/>
</dbReference>
<name>A0A1G2CLI7_9BACT</name>
<feature type="domain" description="Pseudouridine synthase RsuA/RluA-like" evidence="1">
    <location>
        <begin position="13"/>
        <end position="180"/>
    </location>
</feature>
<organism evidence="2 3">
    <name type="scientific">Candidatus Liptonbacteria bacterium RIFCSPLOWO2_01_FULL_45_15</name>
    <dbReference type="NCBI Taxonomy" id="1798649"/>
    <lineage>
        <taxon>Bacteria</taxon>
        <taxon>Candidatus Liptoniibacteriota</taxon>
    </lineage>
</organism>
<dbReference type="GO" id="GO:0009982">
    <property type="term" value="F:pseudouridine synthase activity"/>
    <property type="evidence" value="ECO:0007669"/>
    <property type="project" value="InterPro"/>
</dbReference>
<dbReference type="Proteomes" id="UP000176287">
    <property type="component" value="Unassembled WGS sequence"/>
</dbReference>
<evidence type="ECO:0000313" key="3">
    <source>
        <dbReference type="Proteomes" id="UP000176287"/>
    </source>
</evidence>
<evidence type="ECO:0000259" key="1">
    <source>
        <dbReference type="Pfam" id="PF00849"/>
    </source>
</evidence>
<dbReference type="Gene3D" id="3.30.2350.10">
    <property type="entry name" value="Pseudouridine synthase"/>
    <property type="match status" value="1"/>
</dbReference>